<dbReference type="EMBL" id="JAHRIP010029804">
    <property type="protein sequence ID" value="MEQ2292095.1"/>
    <property type="molecule type" value="Genomic_DNA"/>
</dbReference>
<dbReference type="Proteomes" id="UP001469553">
    <property type="component" value="Unassembled WGS sequence"/>
</dbReference>
<evidence type="ECO:0000313" key="3">
    <source>
        <dbReference type="Proteomes" id="UP001469553"/>
    </source>
</evidence>
<feature type="region of interest" description="Disordered" evidence="1">
    <location>
        <begin position="42"/>
        <end position="119"/>
    </location>
</feature>
<protein>
    <submittedName>
        <fullName evidence="2">Uncharacterized protein</fullName>
    </submittedName>
</protein>
<comment type="caution">
    <text evidence="2">The sequence shown here is derived from an EMBL/GenBank/DDBJ whole genome shotgun (WGS) entry which is preliminary data.</text>
</comment>
<organism evidence="2 3">
    <name type="scientific">Ameca splendens</name>
    <dbReference type="NCBI Taxonomy" id="208324"/>
    <lineage>
        <taxon>Eukaryota</taxon>
        <taxon>Metazoa</taxon>
        <taxon>Chordata</taxon>
        <taxon>Craniata</taxon>
        <taxon>Vertebrata</taxon>
        <taxon>Euteleostomi</taxon>
        <taxon>Actinopterygii</taxon>
        <taxon>Neopterygii</taxon>
        <taxon>Teleostei</taxon>
        <taxon>Neoteleostei</taxon>
        <taxon>Acanthomorphata</taxon>
        <taxon>Ovalentaria</taxon>
        <taxon>Atherinomorphae</taxon>
        <taxon>Cyprinodontiformes</taxon>
        <taxon>Goodeidae</taxon>
        <taxon>Ameca</taxon>
    </lineage>
</organism>
<feature type="compositionally biased region" description="Low complexity" evidence="1">
    <location>
        <begin position="56"/>
        <end position="85"/>
    </location>
</feature>
<name>A0ABV0YEN3_9TELE</name>
<sequence>MEVILRLESTDLIVWPNTFGNLVYVAISFARIKTKMYLSSSAYPGPVCRGSKLSRDTQTSLSLDTSSSSSGGSLRRSQASRDIVPPAGPGPPPRWDVPRTPPEVSRRHPEQMPEEQAYL</sequence>
<evidence type="ECO:0000256" key="1">
    <source>
        <dbReference type="SAM" id="MobiDB-lite"/>
    </source>
</evidence>
<accession>A0ABV0YEN3</accession>
<feature type="compositionally biased region" description="Pro residues" evidence="1">
    <location>
        <begin position="86"/>
        <end position="101"/>
    </location>
</feature>
<gene>
    <name evidence="2" type="ORF">AMECASPLE_019584</name>
</gene>
<reference evidence="2 3" key="1">
    <citation type="submission" date="2021-06" db="EMBL/GenBank/DDBJ databases">
        <authorList>
            <person name="Palmer J.M."/>
        </authorList>
    </citation>
    <scope>NUCLEOTIDE SEQUENCE [LARGE SCALE GENOMIC DNA]</scope>
    <source>
        <strain evidence="2 3">AS_MEX2019</strain>
        <tissue evidence="2">Muscle</tissue>
    </source>
</reference>
<keyword evidence="3" id="KW-1185">Reference proteome</keyword>
<proteinExistence type="predicted"/>
<evidence type="ECO:0000313" key="2">
    <source>
        <dbReference type="EMBL" id="MEQ2292095.1"/>
    </source>
</evidence>